<keyword evidence="2" id="KW-1185">Reference proteome</keyword>
<dbReference type="Proteomes" id="UP001174909">
    <property type="component" value="Unassembled WGS sequence"/>
</dbReference>
<name>A0AA35SFQ9_GEOBA</name>
<evidence type="ECO:0000313" key="1">
    <source>
        <dbReference type="EMBL" id="CAI8029158.1"/>
    </source>
</evidence>
<evidence type="ECO:0000313" key="2">
    <source>
        <dbReference type="Proteomes" id="UP001174909"/>
    </source>
</evidence>
<dbReference type="AlphaFoldDB" id="A0AA35SFQ9"/>
<sequence length="173" mass="19959">MAERKKHKVFFEGEPWIPRDYFVNIVADSYDNMRAILFQYFFFLRCKKFAVVVRGDGTYVGDDGYYRSLEPDCCRCGVAIKRNTSAFQPSLKSMIATSNYFVSHLKILGVMGNVKMDSTSVADCPPDRSLLSKMLLHDRMQFPPPPQFPGKCHQQQQLHTAQHLAPCRQVWQQ</sequence>
<reference evidence="1" key="1">
    <citation type="submission" date="2023-03" db="EMBL/GenBank/DDBJ databases">
        <authorList>
            <person name="Steffen K."/>
            <person name="Cardenas P."/>
        </authorList>
    </citation>
    <scope>NUCLEOTIDE SEQUENCE</scope>
</reference>
<accession>A0AA35SFQ9</accession>
<dbReference type="SUPFAM" id="SSF54277">
    <property type="entry name" value="CAD &amp; PB1 domains"/>
    <property type="match status" value="1"/>
</dbReference>
<gene>
    <name evidence="1" type="ORF">GBAR_LOCUS16576</name>
</gene>
<dbReference type="EMBL" id="CASHTH010002384">
    <property type="protein sequence ID" value="CAI8029158.1"/>
    <property type="molecule type" value="Genomic_DNA"/>
</dbReference>
<comment type="caution">
    <text evidence="1">The sequence shown here is derived from an EMBL/GenBank/DDBJ whole genome shotgun (WGS) entry which is preliminary data.</text>
</comment>
<protein>
    <submittedName>
        <fullName evidence="1">Uncharacterized protein</fullName>
    </submittedName>
</protein>
<organism evidence="1 2">
    <name type="scientific">Geodia barretti</name>
    <name type="common">Barrett's horny sponge</name>
    <dbReference type="NCBI Taxonomy" id="519541"/>
    <lineage>
        <taxon>Eukaryota</taxon>
        <taxon>Metazoa</taxon>
        <taxon>Porifera</taxon>
        <taxon>Demospongiae</taxon>
        <taxon>Heteroscleromorpha</taxon>
        <taxon>Tetractinellida</taxon>
        <taxon>Astrophorina</taxon>
        <taxon>Geodiidae</taxon>
        <taxon>Geodia</taxon>
    </lineage>
</organism>
<proteinExistence type="predicted"/>